<dbReference type="EMBL" id="PKSM01000388">
    <property type="protein sequence ID" value="POV96020.1"/>
    <property type="molecule type" value="Genomic_DNA"/>
</dbReference>
<gene>
    <name evidence="1" type="ORF">PSHT_15349</name>
</gene>
<comment type="caution">
    <text evidence="1">The sequence shown here is derived from an EMBL/GenBank/DDBJ whole genome shotgun (WGS) entry which is preliminary data.</text>
</comment>
<accession>A0A2S4UFH1</accession>
<proteinExistence type="predicted"/>
<reference evidence="1 2" key="1">
    <citation type="submission" date="2017-12" db="EMBL/GenBank/DDBJ databases">
        <title>Gene loss provides genomic basis for host adaptation in cereal stripe rust fungi.</title>
        <authorList>
            <person name="Xia C."/>
        </authorList>
    </citation>
    <scope>NUCLEOTIDE SEQUENCE [LARGE SCALE GENOMIC DNA]</scope>
    <source>
        <strain evidence="1 2">93TX-2</strain>
    </source>
</reference>
<protein>
    <submittedName>
        <fullName evidence="1">Uncharacterized protein</fullName>
    </submittedName>
</protein>
<keyword evidence="2" id="KW-1185">Reference proteome</keyword>
<name>A0A2S4UFH1_9BASI</name>
<sequence>MMRRKHPDGAGTRSFGGSNTRNSSAQAFANEINPDLFNEQMTIALQVLDERLRNLYDAMAQREVQLAEELPLYGPLIASHLVLLHPRQPSSDRPHDPVRSPQPATTTCMDGEPLPAQVRQENTYTFLDIMVNSVEDPTRNQLFYSLASVQGNHEPVPSTPPATLSRALSEDILVSPIGNS</sequence>
<reference evidence="2" key="2">
    <citation type="journal article" date="2018" name="BMC Genomics">
        <title>Genomic insights into host adaptation between the wheat stripe rust pathogen (Puccinia striiformis f. sp. tritici) and the barley stripe rust pathogen (Puccinia striiformis f. sp. hordei).</title>
        <authorList>
            <person name="Xia C."/>
            <person name="Wang M."/>
            <person name="Yin C."/>
            <person name="Cornejo O.E."/>
            <person name="Hulbert S.H."/>
            <person name="Chen X."/>
        </authorList>
    </citation>
    <scope>NUCLEOTIDE SEQUENCE [LARGE SCALE GENOMIC DNA]</scope>
    <source>
        <strain evidence="2">93TX-2</strain>
    </source>
</reference>
<evidence type="ECO:0000313" key="1">
    <source>
        <dbReference type="EMBL" id="POV96020.1"/>
    </source>
</evidence>
<dbReference type="Proteomes" id="UP000238274">
    <property type="component" value="Unassembled WGS sequence"/>
</dbReference>
<reference evidence="2" key="3">
    <citation type="journal article" date="2018" name="Mol. Plant Microbe Interact.">
        <title>Genome sequence resources for the wheat stripe rust pathogen (Puccinia striiformis f. sp. tritici) and the barley stripe rust pathogen (Puccinia striiformis f. sp. hordei).</title>
        <authorList>
            <person name="Xia C."/>
            <person name="Wang M."/>
            <person name="Yin C."/>
            <person name="Cornejo O.E."/>
            <person name="Hulbert S.H."/>
            <person name="Chen X."/>
        </authorList>
    </citation>
    <scope>NUCLEOTIDE SEQUENCE [LARGE SCALE GENOMIC DNA]</scope>
    <source>
        <strain evidence="2">93TX-2</strain>
    </source>
</reference>
<organism evidence="1 2">
    <name type="scientific">Puccinia striiformis</name>
    <dbReference type="NCBI Taxonomy" id="27350"/>
    <lineage>
        <taxon>Eukaryota</taxon>
        <taxon>Fungi</taxon>
        <taxon>Dikarya</taxon>
        <taxon>Basidiomycota</taxon>
        <taxon>Pucciniomycotina</taxon>
        <taxon>Pucciniomycetes</taxon>
        <taxon>Pucciniales</taxon>
        <taxon>Pucciniaceae</taxon>
        <taxon>Puccinia</taxon>
    </lineage>
</organism>
<dbReference type="VEuPathDB" id="FungiDB:PSHT_15349"/>
<dbReference type="VEuPathDB" id="FungiDB:PSTT_15833"/>
<evidence type="ECO:0000313" key="2">
    <source>
        <dbReference type="Proteomes" id="UP000238274"/>
    </source>
</evidence>